<dbReference type="InterPro" id="IPR036047">
    <property type="entry name" value="F-box-like_dom_sf"/>
</dbReference>
<dbReference type="PANTHER" id="PTHR31900:SF32">
    <property type="entry name" value="F-BOX_RNI_FBD-LIKE DOMAIN PROTEIN"/>
    <property type="match status" value="1"/>
</dbReference>
<gene>
    <name evidence="2" type="primary">LOC115709202</name>
</gene>
<accession>A0A803QX13</accession>
<dbReference type="AlphaFoldDB" id="A0A803QX13"/>
<dbReference type="EMBL" id="UZAU01000246">
    <property type="status" value="NOT_ANNOTATED_CDS"/>
    <property type="molecule type" value="Genomic_DNA"/>
</dbReference>
<evidence type="ECO:0000313" key="2">
    <source>
        <dbReference type="EnsemblPlants" id="cds.novel_model_2442_5bd9a17a.2.5bd9b136"/>
    </source>
</evidence>
<name>A0A803QX13_CANSA</name>
<dbReference type="PROSITE" id="PS50181">
    <property type="entry name" value="FBOX"/>
    <property type="match status" value="1"/>
</dbReference>
<dbReference type="PANTHER" id="PTHR31900">
    <property type="entry name" value="F-BOX/RNI SUPERFAMILY PROTEIN-RELATED"/>
    <property type="match status" value="1"/>
</dbReference>
<proteinExistence type="predicted"/>
<accession>A0A803QX14</accession>
<dbReference type="EnsemblPlants" id="novel_model_2443_5bd9a17a.1.5bd9b136">
    <property type="protein sequence ID" value="cds.novel_model_2443_5bd9a17a.1.5bd9b136"/>
    <property type="gene ID" value="novel_gene_1306_5bd9a17a"/>
</dbReference>
<dbReference type="Gramene" id="novel_model_2442_5bd9a17a.2.5bd9b136">
    <property type="protein sequence ID" value="cds.novel_model_2442_5bd9a17a.2.5bd9b136"/>
    <property type="gene ID" value="novel_gene_1306_5bd9a17a"/>
</dbReference>
<dbReference type="InterPro" id="IPR001810">
    <property type="entry name" value="F-box_dom"/>
</dbReference>
<dbReference type="InterPro" id="IPR050232">
    <property type="entry name" value="FBL13/AtMIF1-like"/>
</dbReference>
<evidence type="ECO:0000259" key="1">
    <source>
        <dbReference type="PROSITE" id="PS50181"/>
    </source>
</evidence>
<dbReference type="InterPro" id="IPR013101">
    <property type="entry name" value="LRR_PRU1-like"/>
</dbReference>
<dbReference type="SUPFAM" id="SSF52047">
    <property type="entry name" value="RNI-like"/>
    <property type="match status" value="1"/>
</dbReference>
<dbReference type="Gene3D" id="1.20.1280.50">
    <property type="match status" value="1"/>
</dbReference>
<feature type="domain" description="F-box" evidence="1">
    <location>
        <begin position="9"/>
        <end position="64"/>
    </location>
</feature>
<keyword evidence="3" id="KW-1185">Reference proteome</keyword>
<dbReference type="OMA" id="NITTICS"/>
<dbReference type="Gramene" id="novel_model_2443_5bd9a17a.1.5bd9b136">
    <property type="protein sequence ID" value="cds.novel_model_2443_5bd9a17a.1.5bd9b136"/>
    <property type="gene ID" value="novel_gene_1306_5bd9a17a"/>
</dbReference>
<dbReference type="CDD" id="cd22160">
    <property type="entry name" value="F-box_AtFBL13-like"/>
    <property type="match status" value="1"/>
</dbReference>
<reference evidence="2" key="2">
    <citation type="submission" date="2021-03" db="UniProtKB">
        <authorList>
            <consortium name="EnsemblPlants"/>
        </authorList>
    </citation>
    <scope>IDENTIFICATION</scope>
</reference>
<dbReference type="InterPro" id="IPR053781">
    <property type="entry name" value="F-box_AtFBL13-like"/>
</dbReference>
<evidence type="ECO:0000313" key="3">
    <source>
        <dbReference type="Proteomes" id="UP000596661"/>
    </source>
</evidence>
<dbReference type="SUPFAM" id="SSF81383">
    <property type="entry name" value="F-box domain"/>
    <property type="match status" value="1"/>
</dbReference>
<dbReference type="Pfam" id="PF07723">
    <property type="entry name" value="LRR_2"/>
    <property type="match status" value="1"/>
</dbReference>
<sequence length="455" mass="52984">MMVEEEEEEDRISKLPDAIIVHILSFLPTKDVVRTCLISNRWKLIWYLVPKLSFSNTESHFQEEFFNFVEKCLEHRERGKHIIPESTVTSFELQMEFYETSLVGCLDKWLTFAVDNKVQEIKLCLAVERCKNYLIHVKYYSLPKTLVLKATYLTILELNKVELDSRYSFSFPSLKSLSLRLVQFADNDVLDKLLLGSPSLENLKLCHLLPPYPHQLHIHSSTLKFLQIKGYMDIPLQIEVINLETLELHGVSFEETNLLVCKGIRNLFLNCVWHTKEIALSSLEYLISNLHQLENLTLCSSKHVKISNPHLKSLKLRVNSISKDETRVIIEAPKLVSFCYEGNINHSVSIESSNLLNGKFIFVDYYKNYDANWFIDMMSFMANLDCSWNIVSLHIDSEKALIFPEKMKKICRSPLVNWEHLRVFTTCKVEKESDLRDALLWISPSLKRLSIMEKA</sequence>
<protein>
    <recommendedName>
        <fullName evidence="1">F-box domain-containing protein</fullName>
    </recommendedName>
</protein>
<dbReference type="EnsemblPlants" id="novel_model_2442_5bd9a17a.2.5bd9b136">
    <property type="protein sequence ID" value="cds.novel_model_2442_5bd9a17a.2.5bd9b136"/>
    <property type="gene ID" value="novel_gene_1306_5bd9a17a"/>
</dbReference>
<dbReference type="Pfam" id="PF00646">
    <property type="entry name" value="F-box"/>
    <property type="match status" value="1"/>
</dbReference>
<reference evidence="2 3" key="1">
    <citation type="submission" date="2018-11" db="EMBL/GenBank/DDBJ databases">
        <authorList>
            <person name="Grassa J C."/>
        </authorList>
    </citation>
    <scope>NUCLEOTIDE SEQUENCE [LARGE SCALE GENOMIC DNA]</scope>
</reference>
<dbReference type="Proteomes" id="UP000596661">
    <property type="component" value="Chromosome 3"/>
</dbReference>
<dbReference type="OrthoDB" id="1159167at2759"/>
<organism evidence="2 3">
    <name type="scientific">Cannabis sativa</name>
    <name type="common">Hemp</name>
    <name type="synonym">Marijuana</name>
    <dbReference type="NCBI Taxonomy" id="3483"/>
    <lineage>
        <taxon>Eukaryota</taxon>
        <taxon>Viridiplantae</taxon>
        <taxon>Streptophyta</taxon>
        <taxon>Embryophyta</taxon>
        <taxon>Tracheophyta</taxon>
        <taxon>Spermatophyta</taxon>
        <taxon>Magnoliopsida</taxon>
        <taxon>eudicotyledons</taxon>
        <taxon>Gunneridae</taxon>
        <taxon>Pentapetalae</taxon>
        <taxon>rosids</taxon>
        <taxon>fabids</taxon>
        <taxon>Rosales</taxon>
        <taxon>Cannabaceae</taxon>
        <taxon>Cannabis</taxon>
    </lineage>
</organism>